<dbReference type="AlphaFoldDB" id="A0A2P2MXT1"/>
<reference evidence="1" key="1">
    <citation type="submission" date="2018-02" db="EMBL/GenBank/DDBJ databases">
        <title>Rhizophora mucronata_Transcriptome.</title>
        <authorList>
            <person name="Meera S.P."/>
            <person name="Sreeshan A."/>
            <person name="Augustine A."/>
        </authorList>
    </citation>
    <scope>NUCLEOTIDE SEQUENCE</scope>
    <source>
        <tissue evidence="1">Leaf</tissue>
    </source>
</reference>
<sequence>MLRTKIRHFNNHSFRFSGYNMTAEGLYNSHRLIIISPSIVSETITGAHYRGTVVRPHGEVLKRPRR</sequence>
<evidence type="ECO:0000313" key="1">
    <source>
        <dbReference type="EMBL" id="MBX35040.1"/>
    </source>
</evidence>
<accession>A0A2P2MXT1</accession>
<protein>
    <submittedName>
        <fullName evidence="1">Uncharacterized protein</fullName>
    </submittedName>
</protein>
<name>A0A2P2MXT1_RHIMU</name>
<dbReference type="EMBL" id="GGEC01054556">
    <property type="protein sequence ID" value="MBX35040.1"/>
    <property type="molecule type" value="Transcribed_RNA"/>
</dbReference>
<organism evidence="1">
    <name type="scientific">Rhizophora mucronata</name>
    <name type="common">Asiatic mangrove</name>
    <dbReference type="NCBI Taxonomy" id="61149"/>
    <lineage>
        <taxon>Eukaryota</taxon>
        <taxon>Viridiplantae</taxon>
        <taxon>Streptophyta</taxon>
        <taxon>Embryophyta</taxon>
        <taxon>Tracheophyta</taxon>
        <taxon>Spermatophyta</taxon>
        <taxon>Magnoliopsida</taxon>
        <taxon>eudicotyledons</taxon>
        <taxon>Gunneridae</taxon>
        <taxon>Pentapetalae</taxon>
        <taxon>rosids</taxon>
        <taxon>fabids</taxon>
        <taxon>Malpighiales</taxon>
        <taxon>Rhizophoraceae</taxon>
        <taxon>Rhizophora</taxon>
    </lineage>
</organism>
<proteinExistence type="predicted"/>